<evidence type="ECO:0000256" key="4">
    <source>
        <dbReference type="ARBA" id="ARBA00022485"/>
    </source>
</evidence>
<dbReference type="Pfam" id="PF09810">
    <property type="entry name" value="Exo5"/>
    <property type="match status" value="1"/>
</dbReference>
<dbReference type="InterPro" id="IPR008580">
    <property type="entry name" value="PPPDE_dom"/>
</dbReference>
<protein>
    <recommendedName>
        <fullName evidence="8">PPPDE domain-containing protein</fullName>
    </recommendedName>
</protein>
<accession>A0A423WQ80</accession>
<dbReference type="PANTHER" id="PTHR14464">
    <property type="entry name" value="EXONUCLEASE V"/>
    <property type="match status" value="1"/>
</dbReference>
<dbReference type="GO" id="GO:0008233">
    <property type="term" value="F:peptidase activity"/>
    <property type="evidence" value="ECO:0007669"/>
    <property type="project" value="InterPro"/>
</dbReference>
<keyword evidence="5" id="KW-0540">Nuclease</keyword>
<comment type="cofactor">
    <cofactor evidence="1">
        <name>[4Fe-4S] cluster</name>
        <dbReference type="ChEBI" id="CHEBI:49883"/>
    </cofactor>
</comment>
<evidence type="ECO:0000256" key="6">
    <source>
        <dbReference type="ARBA" id="ARBA00022839"/>
    </source>
</evidence>
<keyword evidence="4" id="KW-0408">Iron</keyword>
<evidence type="ECO:0000256" key="3">
    <source>
        <dbReference type="ARBA" id="ARBA00011245"/>
    </source>
</evidence>
<evidence type="ECO:0000259" key="8">
    <source>
        <dbReference type="PROSITE" id="PS51858"/>
    </source>
</evidence>
<comment type="subunit">
    <text evidence="3">Monomer.</text>
</comment>
<keyword evidence="6" id="KW-0378">Hydrolase</keyword>
<evidence type="ECO:0000256" key="2">
    <source>
        <dbReference type="ARBA" id="ARBA00009797"/>
    </source>
</evidence>
<keyword evidence="4" id="KW-0004">4Fe-4S</keyword>
<evidence type="ECO:0000313" key="9">
    <source>
        <dbReference type="EMBL" id="ROW05550.1"/>
    </source>
</evidence>
<gene>
    <name evidence="9" type="ORF">VSDG_00241</name>
</gene>
<feature type="domain" description="PPPDE" evidence="8">
    <location>
        <begin position="529"/>
        <end position="700"/>
    </location>
</feature>
<proteinExistence type="inferred from homology"/>
<comment type="caution">
    <text evidence="9">The sequence shown here is derived from an EMBL/GenBank/DDBJ whole genome shotgun (WGS) entry which is preliminary data.</text>
</comment>
<evidence type="ECO:0000256" key="5">
    <source>
        <dbReference type="ARBA" id="ARBA00022722"/>
    </source>
</evidence>
<reference evidence="9 10" key="1">
    <citation type="submission" date="2015-09" db="EMBL/GenBank/DDBJ databases">
        <title>Host preference determinants of Valsa canker pathogens revealed by comparative genomics.</title>
        <authorList>
            <person name="Yin Z."/>
            <person name="Huang L."/>
        </authorList>
    </citation>
    <scope>NUCLEOTIDE SEQUENCE [LARGE SCALE GENOMIC DNA]</scope>
    <source>
        <strain evidence="9 10">YSFL</strain>
    </source>
</reference>
<dbReference type="Proteomes" id="UP000284375">
    <property type="component" value="Unassembled WGS sequence"/>
</dbReference>
<keyword evidence="6" id="KW-0269">Exonuclease</keyword>
<evidence type="ECO:0000256" key="7">
    <source>
        <dbReference type="SAM" id="MobiDB-lite"/>
    </source>
</evidence>
<organism evidence="9 10">
    <name type="scientific">Cytospora chrysosperma</name>
    <name type="common">Cytospora canker fungus</name>
    <name type="synonym">Sphaeria chrysosperma</name>
    <dbReference type="NCBI Taxonomy" id="252740"/>
    <lineage>
        <taxon>Eukaryota</taxon>
        <taxon>Fungi</taxon>
        <taxon>Dikarya</taxon>
        <taxon>Ascomycota</taxon>
        <taxon>Pezizomycotina</taxon>
        <taxon>Sordariomycetes</taxon>
        <taxon>Sordariomycetidae</taxon>
        <taxon>Diaporthales</taxon>
        <taxon>Cytosporaceae</taxon>
        <taxon>Cytospora</taxon>
    </lineage>
</organism>
<keyword evidence="4" id="KW-0479">Metal-binding</keyword>
<dbReference type="PROSITE" id="PS51858">
    <property type="entry name" value="PPPDE"/>
    <property type="match status" value="1"/>
</dbReference>
<dbReference type="GO" id="GO:0005739">
    <property type="term" value="C:mitochondrion"/>
    <property type="evidence" value="ECO:0007669"/>
    <property type="project" value="TreeGrafter"/>
</dbReference>
<dbReference type="OrthoDB" id="354769at2759"/>
<dbReference type="GO" id="GO:0005634">
    <property type="term" value="C:nucleus"/>
    <property type="evidence" value="ECO:0007669"/>
    <property type="project" value="TreeGrafter"/>
</dbReference>
<dbReference type="GO" id="GO:0051539">
    <property type="term" value="F:4 iron, 4 sulfur cluster binding"/>
    <property type="evidence" value="ECO:0007669"/>
    <property type="project" value="UniProtKB-KW"/>
</dbReference>
<evidence type="ECO:0000256" key="1">
    <source>
        <dbReference type="ARBA" id="ARBA00001966"/>
    </source>
</evidence>
<name>A0A423WQ80_CYTCH</name>
<evidence type="ECO:0000313" key="10">
    <source>
        <dbReference type="Proteomes" id="UP000284375"/>
    </source>
</evidence>
<feature type="compositionally biased region" description="Low complexity" evidence="7">
    <location>
        <begin position="51"/>
        <end position="67"/>
    </location>
</feature>
<feature type="region of interest" description="Disordered" evidence="7">
    <location>
        <begin position="51"/>
        <end position="74"/>
    </location>
</feature>
<dbReference type="GO" id="GO:0036297">
    <property type="term" value="P:interstrand cross-link repair"/>
    <property type="evidence" value="ECO:0007669"/>
    <property type="project" value="TreeGrafter"/>
</dbReference>
<dbReference type="EMBL" id="LJZO01000001">
    <property type="protein sequence ID" value="ROW05550.1"/>
    <property type="molecule type" value="Genomic_DNA"/>
</dbReference>
<comment type="similarity">
    <text evidence="2">Belongs to the EXO5 family.</text>
</comment>
<keyword evidence="10" id="KW-1185">Reference proteome</keyword>
<dbReference type="PANTHER" id="PTHR14464:SF4">
    <property type="entry name" value="EXONUCLEASE V"/>
    <property type="match status" value="1"/>
</dbReference>
<dbReference type="InterPro" id="IPR019190">
    <property type="entry name" value="EXOV"/>
</dbReference>
<dbReference type="AlphaFoldDB" id="A0A423WQ80"/>
<sequence>MASDGESEYGYDLSLEDEELLASLVDSVHAANNGAVQITQIAGVSETSHISSLAPSSAPHHASKLPPGGSQSTASLVGIARTDSVGAFVQKTQPQSAPSFVPTDDVAYPDLSHALTSLEEAEASKQPVYPPNKAPDTRSPLLRFRTFPRKPFSVSDLTAGAWCELQYEYTLTRLPGGKKTRTTAMKEGSKVHQKLEDQVHTTVQVEIATKEDAFGLKIWNIIQGLRTLRDTGVTRELEVWGLVDGNVVNGLIDFLTYKNPSPEFEEEWVNSQESQTGAEGDIQHKITNFFPSDRPEASRPKHVRKIYLTDVKTRGAKSIPKGAALRPTKVQLYLYHRFLSVMASDELNFLQVFRRYGLDVDASFSDAFLAQIGELHDDIFHDSSSVVSSTTIPSQDSDIHDLLKYRTLQELVPLLRDELKLTFPAGADSLGSVVTVEYRLRGGEGELIGTNVIAVDSQVLDQYLDGYMQWWRGERPAAGVDIEEAKRAEVREEKKALIKHIRAKLNGNHTVGEIDEPLEYNPRCKTSAVLVVTSAIDINGIKVTKLASKLLAKHAALSLDSLSHWALVVVDRGDETCYLYDLMSDQMLPTTKLMKNYPRCFPVTEEMVESWTGVSYIGETTKGHDEILDMGKPAFDFSAPDPLIASLRSMTLTGPTAAKFISSHPRYNLFSNNCQHLAEELVRELCNGKIISQANLGEELEID</sequence>
<keyword evidence="4" id="KW-0411">Iron-sulfur</keyword>
<dbReference type="GO" id="GO:0045145">
    <property type="term" value="F:single-stranded DNA 5'-3' DNA exonuclease activity"/>
    <property type="evidence" value="ECO:0007669"/>
    <property type="project" value="InterPro"/>
</dbReference>